<reference evidence="1 2" key="1">
    <citation type="submission" date="2018-03" db="EMBL/GenBank/DDBJ databases">
        <title>Genomic Encyclopedia of Archaeal and Bacterial Type Strains, Phase II (KMG-II): from individual species to whole genera.</title>
        <authorList>
            <person name="Goeker M."/>
        </authorList>
    </citation>
    <scope>NUCLEOTIDE SEQUENCE [LARGE SCALE GENOMIC DNA]</scope>
    <source>
        <strain evidence="1 2">DSM 100346</strain>
    </source>
</reference>
<dbReference type="AlphaFoldDB" id="A0A316ALR3"/>
<protein>
    <submittedName>
        <fullName evidence="1">Uncharacterized protein</fullName>
    </submittedName>
</protein>
<keyword evidence="2" id="KW-1185">Reference proteome</keyword>
<dbReference type="OrthoDB" id="953864at2"/>
<evidence type="ECO:0000313" key="1">
    <source>
        <dbReference type="EMBL" id="PWJ58735.1"/>
    </source>
</evidence>
<gene>
    <name evidence="1" type="ORF">CLV98_103101</name>
</gene>
<dbReference type="RefSeq" id="WP_109673675.1">
    <property type="nucleotide sequence ID" value="NZ_QGDT01000003.1"/>
</dbReference>
<evidence type="ECO:0000313" key="2">
    <source>
        <dbReference type="Proteomes" id="UP000245880"/>
    </source>
</evidence>
<sequence>MQAIDHLRQEIKNHFPHSKELALSSRFALNRQFNFYFEIAPDSPYLLYLNWDGDGIIYILKCLVFKDNETLSRLKNAYPETGSSAFNEGKPRTTITFRFHDPQRLYIQEVTGECQEPLNGQEVHLENLLKHMDTSLQKLV</sequence>
<proteinExistence type="predicted"/>
<comment type="caution">
    <text evidence="1">The sequence shown here is derived from an EMBL/GenBank/DDBJ whole genome shotgun (WGS) entry which is preliminary data.</text>
</comment>
<name>A0A316ALR3_9BACT</name>
<organism evidence="1 2">
    <name type="scientific">Dyadobacter jejuensis</name>
    <dbReference type="NCBI Taxonomy" id="1082580"/>
    <lineage>
        <taxon>Bacteria</taxon>
        <taxon>Pseudomonadati</taxon>
        <taxon>Bacteroidota</taxon>
        <taxon>Cytophagia</taxon>
        <taxon>Cytophagales</taxon>
        <taxon>Spirosomataceae</taxon>
        <taxon>Dyadobacter</taxon>
    </lineage>
</organism>
<accession>A0A316ALR3</accession>
<dbReference type="Proteomes" id="UP000245880">
    <property type="component" value="Unassembled WGS sequence"/>
</dbReference>
<dbReference type="EMBL" id="QGDT01000003">
    <property type="protein sequence ID" value="PWJ58735.1"/>
    <property type="molecule type" value="Genomic_DNA"/>
</dbReference>